<dbReference type="VEuPathDB" id="PlasmoDB:PVW1_140072800"/>
<protein>
    <submittedName>
        <fullName evidence="2">Uncharacterized protein</fullName>
    </submittedName>
</protein>
<reference evidence="2 3" key="1">
    <citation type="submission" date="2016-07" db="EMBL/GenBank/DDBJ databases">
        <authorList>
            <consortium name="Pathogen Informatics"/>
        </authorList>
    </citation>
    <scope>NUCLEOTIDE SEQUENCE [LARGE SCALE GENOMIC DNA]</scope>
</reference>
<evidence type="ECO:0000256" key="1">
    <source>
        <dbReference type="SAM" id="MobiDB-lite"/>
    </source>
</evidence>
<accession>A0A1G4H5U0</accession>
<sequence>MDVEEKLLKSFKEVRKTFAKRQGRQEQNVISDFPKWEDNFSCDEYSVKDVVRRAREGGGEGENETGKYKHVFNTFENDINYYLGEYVEDIICSSVAGRKDDGFPQWEEETLRKPSDVIFQHLICGSLMGENLRRYECSSRYFAPTAVEDASDFSDASTSSSADQGGKQPPIRDITHEVKQ</sequence>
<dbReference type="eggNOG" id="ENOG502QY25">
    <property type="taxonomic scope" value="Eukaryota"/>
</dbReference>
<feature type="compositionally biased region" description="Low complexity" evidence="1">
    <location>
        <begin position="153"/>
        <end position="163"/>
    </location>
</feature>
<dbReference type="VEuPathDB" id="PlasmoDB:PVP01_1466300"/>
<dbReference type="VEuPathDB" id="PlasmoDB:PVPAM_140075100"/>
<gene>
    <name evidence="2" type="ORF">PVT01_140071700</name>
</gene>
<organism evidence="2 3">
    <name type="scientific">Plasmodium vivax</name>
    <name type="common">malaria parasite P. vivax</name>
    <dbReference type="NCBI Taxonomy" id="5855"/>
    <lineage>
        <taxon>Eukaryota</taxon>
        <taxon>Sar</taxon>
        <taxon>Alveolata</taxon>
        <taxon>Apicomplexa</taxon>
        <taxon>Aconoidasida</taxon>
        <taxon>Haemosporida</taxon>
        <taxon>Plasmodiidae</taxon>
        <taxon>Plasmodium</taxon>
        <taxon>Plasmodium (Plasmodium)</taxon>
    </lineage>
</organism>
<name>A0A1G4H5U0_PLAVI</name>
<dbReference type="AlphaFoldDB" id="A0A1G4H5U0"/>
<proteinExistence type="predicted"/>
<evidence type="ECO:0000313" key="3">
    <source>
        <dbReference type="Proteomes" id="UP000196402"/>
    </source>
</evidence>
<dbReference type="VEuPathDB" id="PlasmoDB:PVX_101350"/>
<feature type="region of interest" description="Disordered" evidence="1">
    <location>
        <begin position="152"/>
        <end position="180"/>
    </location>
</feature>
<evidence type="ECO:0000313" key="2">
    <source>
        <dbReference type="EMBL" id="SCO70239.1"/>
    </source>
</evidence>
<dbReference type="EMBL" id="LT615252">
    <property type="protein sequence ID" value="SCO70239.1"/>
    <property type="molecule type" value="Genomic_DNA"/>
</dbReference>
<dbReference type="Proteomes" id="UP000196402">
    <property type="component" value="Chromosome 14"/>
</dbReference>